<keyword evidence="3" id="KW-0805">Transcription regulation</keyword>
<feature type="compositionally biased region" description="Gly residues" evidence="7">
    <location>
        <begin position="1"/>
        <end position="11"/>
    </location>
</feature>
<dbReference type="EMBL" id="ML978123">
    <property type="protein sequence ID" value="KAF2102284.1"/>
    <property type="molecule type" value="Genomic_DNA"/>
</dbReference>
<evidence type="ECO:0000256" key="2">
    <source>
        <dbReference type="ARBA" id="ARBA00022833"/>
    </source>
</evidence>
<accession>A0A9P4IJI7</accession>
<protein>
    <recommendedName>
        <fullName evidence="10">Zn(2)-C6 fungal-type domain-containing protein</fullName>
    </recommendedName>
</protein>
<keyword evidence="4" id="KW-0238">DNA-binding</keyword>
<reference evidence="8" key="1">
    <citation type="journal article" date="2020" name="Stud. Mycol.">
        <title>101 Dothideomycetes genomes: a test case for predicting lifestyles and emergence of pathogens.</title>
        <authorList>
            <person name="Haridas S."/>
            <person name="Albert R."/>
            <person name="Binder M."/>
            <person name="Bloem J."/>
            <person name="Labutti K."/>
            <person name="Salamov A."/>
            <person name="Andreopoulos B."/>
            <person name="Baker S."/>
            <person name="Barry K."/>
            <person name="Bills G."/>
            <person name="Bluhm B."/>
            <person name="Cannon C."/>
            <person name="Castanera R."/>
            <person name="Culley D."/>
            <person name="Daum C."/>
            <person name="Ezra D."/>
            <person name="Gonzalez J."/>
            <person name="Henrissat B."/>
            <person name="Kuo A."/>
            <person name="Liang C."/>
            <person name="Lipzen A."/>
            <person name="Lutzoni F."/>
            <person name="Magnuson J."/>
            <person name="Mondo S."/>
            <person name="Nolan M."/>
            <person name="Ohm R."/>
            <person name="Pangilinan J."/>
            <person name="Park H.-J."/>
            <person name="Ramirez L."/>
            <person name="Alfaro M."/>
            <person name="Sun H."/>
            <person name="Tritt A."/>
            <person name="Yoshinaga Y."/>
            <person name="Zwiers L.-H."/>
            <person name="Turgeon B."/>
            <person name="Goodwin S."/>
            <person name="Spatafora J."/>
            <person name="Crous P."/>
            <person name="Grigoriev I."/>
        </authorList>
    </citation>
    <scope>NUCLEOTIDE SEQUENCE</scope>
    <source>
        <strain evidence="8">CBS 133067</strain>
    </source>
</reference>
<dbReference type="GO" id="GO:0003677">
    <property type="term" value="F:DNA binding"/>
    <property type="evidence" value="ECO:0007669"/>
    <property type="project" value="UniProtKB-KW"/>
</dbReference>
<dbReference type="InterPro" id="IPR036864">
    <property type="entry name" value="Zn2-C6_fun-type_DNA-bd_sf"/>
</dbReference>
<feature type="region of interest" description="Disordered" evidence="7">
    <location>
        <begin position="1"/>
        <end position="24"/>
    </location>
</feature>
<dbReference type="AlphaFoldDB" id="A0A9P4IJI7"/>
<dbReference type="SUPFAM" id="SSF57701">
    <property type="entry name" value="Zn2/Cys6 DNA-binding domain"/>
    <property type="match status" value="1"/>
</dbReference>
<comment type="caution">
    <text evidence="8">The sequence shown here is derived from an EMBL/GenBank/DDBJ whole genome shotgun (WGS) entry which is preliminary data.</text>
</comment>
<evidence type="ECO:0000256" key="6">
    <source>
        <dbReference type="ARBA" id="ARBA00023242"/>
    </source>
</evidence>
<dbReference type="GO" id="GO:0008270">
    <property type="term" value="F:zinc ion binding"/>
    <property type="evidence" value="ECO:0007669"/>
    <property type="project" value="InterPro"/>
</dbReference>
<evidence type="ECO:0008006" key="10">
    <source>
        <dbReference type="Google" id="ProtNLM"/>
    </source>
</evidence>
<evidence type="ECO:0000256" key="4">
    <source>
        <dbReference type="ARBA" id="ARBA00023125"/>
    </source>
</evidence>
<evidence type="ECO:0000313" key="8">
    <source>
        <dbReference type="EMBL" id="KAF2102284.1"/>
    </source>
</evidence>
<evidence type="ECO:0000256" key="3">
    <source>
        <dbReference type="ARBA" id="ARBA00023015"/>
    </source>
</evidence>
<gene>
    <name evidence="8" type="ORF">NA57DRAFT_73713</name>
</gene>
<dbReference type="InterPro" id="IPR052360">
    <property type="entry name" value="Transcr_Regulatory_Proteins"/>
</dbReference>
<keyword evidence="6" id="KW-0539">Nucleus</keyword>
<dbReference type="Proteomes" id="UP000799772">
    <property type="component" value="Unassembled WGS sequence"/>
</dbReference>
<evidence type="ECO:0000313" key="9">
    <source>
        <dbReference type="Proteomes" id="UP000799772"/>
    </source>
</evidence>
<dbReference type="Pfam" id="PF11951">
    <property type="entry name" value="Fungal_trans_2"/>
    <property type="match status" value="1"/>
</dbReference>
<evidence type="ECO:0000256" key="5">
    <source>
        <dbReference type="ARBA" id="ARBA00023163"/>
    </source>
</evidence>
<dbReference type="OrthoDB" id="3172332at2759"/>
<proteinExistence type="predicted"/>
<keyword evidence="1" id="KW-0479">Metal-binding</keyword>
<dbReference type="GO" id="GO:0000981">
    <property type="term" value="F:DNA-binding transcription factor activity, RNA polymerase II-specific"/>
    <property type="evidence" value="ECO:0007669"/>
    <property type="project" value="InterPro"/>
</dbReference>
<evidence type="ECO:0000256" key="7">
    <source>
        <dbReference type="SAM" id="MobiDB-lite"/>
    </source>
</evidence>
<dbReference type="PANTHER" id="PTHR36206">
    <property type="entry name" value="ASPERCRYPTIN BIOSYNTHESIS CLUSTER-SPECIFIC TRANSCRIPTION REGULATOR ATNN-RELATED"/>
    <property type="match status" value="1"/>
</dbReference>
<evidence type="ECO:0000256" key="1">
    <source>
        <dbReference type="ARBA" id="ARBA00022723"/>
    </source>
</evidence>
<sequence length="567" mass="64412">MDGQSGYGDGLPVGDSPGLPPFDLSHSSLVQEEGFWTCIPQIRRVKCDEHKPDCQKCSSTGRACEWFSAEDAKQNSITPEPETLLLKPVSNKRILLPLPDSPFSTPEQSRSFTYFRQRTVSQLSGIFDTEFWDFVLLQATHHNETLRHAVVALGALHERFESCDPTVLASNKDYIQGGFALQEYIKAIGTLVRPYQASNRCQADVFLVACLLFAAFEALRGHSGSALSHVHAGVRMLAEIAGQDSPDELPRSTPPKVLDRPLVPLHMLVMLFTRLDTQLRQLQGNDSWPKCIARSWQFPEQGFCAQIPDAFTSIDQARNSMDYAWSDMIQLIEEGRPEVATWPVHVNRNFQTYLDRQALYARSMRWLRAFDAYVENPETKLSPKERKAAKSLRMSAVIGAQALQTAGTESEMDYDQFYDTYADSVEMAAEIVDDPCGDLLEYSLDSQYKAIPKFQLDMGIIVTMFETIWKCRDSRVRRKGIAILERNPRQEGLWDGVVTAKVGREIMKLEQGDLISDYRAEEIPDWRRVLEVDINFDREERKGILMLAKVAGQYDPTRVWVHRTIAW</sequence>
<name>A0A9P4IJI7_9PEZI</name>
<dbReference type="PANTHER" id="PTHR36206:SF12">
    <property type="entry name" value="ASPERCRYPTIN BIOSYNTHESIS CLUSTER-SPECIFIC TRANSCRIPTION REGULATOR ATNN-RELATED"/>
    <property type="match status" value="1"/>
</dbReference>
<dbReference type="InterPro" id="IPR021858">
    <property type="entry name" value="Fun_TF"/>
</dbReference>
<keyword evidence="9" id="KW-1185">Reference proteome</keyword>
<keyword evidence="5" id="KW-0804">Transcription</keyword>
<keyword evidence="2" id="KW-0862">Zinc</keyword>
<organism evidence="8 9">
    <name type="scientific">Rhizodiscina lignyota</name>
    <dbReference type="NCBI Taxonomy" id="1504668"/>
    <lineage>
        <taxon>Eukaryota</taxon>
        <taxon>Fungi</taxon>
        <taxon>Dikarya</taxon>
        <taxon>Ascomycota</taxon>
        <taxon>Pezizomycotina</taxon>
        <taxon>Dothideomycetes</taxon>
        <taxon>Pleosporomycetidae</taxon>
        <taxon>Aulographales</taxon>
        <taxon>Rhizodiscinaceae</taxon>
        <taxon>Rhizodiscina</taxon>
    </lineage>
</organism>